<keyword evidence="1" id="KW-0732">Signal</keyword>
<evidence type="ECO:0000259" key="2">
    <source>
        <dbReference type="Pfam" id="PF13407"/>
    </source>
</evidence>
<accession>A0A941EKM0</accession>
<protein>
    <submittedName>
        <fullName evidence="3">Substrate-binding domain-containing protein</fullName>
    </submittedName>
</protein>
<dbReference type="Gene3D" id="3.40.50.2300">
    <property type="match status" value="2"/>
</dbReference>
<reference evidence="3" key="1">
    <citation type="submission" date="2021-04" db="EMBL/GenBank/DDBJ databases">
        <title>Genome based classification of Actinospica acidithermotolerans sp. nov., an actinobacterium isolated from an Indonesian hot spring.</title>
        <authorList>
            <person name="Kusuma A.B."/>
            <person name="Putra K.E."/>
            <person name="Nafisah S."/>
            <person name="Loh J."/>
            <person name="Nouioui I."/>
            <person name="Goodfellow M."/>
        </authorList>
    </citation>
    <scope>NUCLEOTIDE SEQUENCE</scope>
    <source>
        <strain evidence="3">CSCA 57</strain>
    </source>
</reference>
<comment type="caution">
    <text evidence="3">The sequence shown here is derived from an EMBL/GenBank/DDBJ whole genome shotgun (WGS) entry which is preliminary data.</text>
</comment>
<dbReference type="PROSITE" id="PS51257">
    <property type="entry name" value="PROKAR_LIPOPROTEIN"/>
    <property type="match status" value="1"/>
</dbReference>
<evidence type="ECO:0000256" key="1">
    <source>
        <dbReference type="SAM" id="SignalP"/>
    </source>
</evidence>
<dbReference type="InterPro" id="IPR025997">
    <property type="entry name" value="SBP_2_dom"/>
</dbReference>
<gene>
    <name evidence="3" type="ORF">KDL01_04980</name>
</gene>
<feature type="domain" description="Periplasmic binding protein" evidence="2">
    <location>
        <begin position="82"/>
        <end position="338"/>
    </location>
</feature>
<name>A0A941EKM0_9ACTN</name>
<dbReference type="RefSeq" id="WP_212527126.1">
    <property type="nucleotide sequence ID" value="NZ_JAGSOG010000013.1"/>
</dbReference>
<dbReference type="AlphaFoldDB" id="A0A941EKM0"/>
<feature type="chain" id="PRO_5039489485" evidence="1">
    <location>
        <begin position="24"/>
        <end position="388"/>
    </location>
</feature>
<organism evidence="3 4">
    <name type="scientific">Actinospica durhamensis</name>
    <dbReference type="NCBI Taxonomy" id="1508375"/>
    <lineage>
        <taxon>Bacteria</taxon>
        <taxon>Bacillati</taxon>
        <taxon>Actinomycetota</taxon>
        <taxon>Actinomycetes</taxon>
        <taxon>Catenulisporales</taxon>
        <taxon>Actinospicaceae</taxon>
        <taxon>Actinospica</taxon>
    </lineage>
</organism>
<dbReference type="Pfam" id="PF13407">
    <property type="entry name" value="Peripla_BP_4"/>
    <property type="match status" value="1"/>
</dbReference>
<dbReference type="SUPFAM" id="SSF53822">
    <property type="entry name" value="Periplasmic binding protein-like I"/>
    <property type="match status" value="1"/>
</dbReference>
<proteinExistence type="predicted"/>
<sequence length="388" mass="39506">MTLIRKRWIAIGAAALAASTALAGCSSAKSGGGSTAGSSTASSPGLAKAEQMVQTLEATTASYPVPTAKISGVSKLAGRTVYYIPLVQAIPGFVVTAASMKTALAAAGLNEHVCDGQGNPSAVAACVQQAVAAGAAGIVLDAVPYGMAQNALDAAKAKNVPIIIADQYAPAGNTNDDHVTYVQGVVDQPSDIAWWAIADSKGSAKIILAEESDSTSSEQYVQNSLAIYKQYCPGCDVKVKMISATTDSQLATDTSSNILTDSGVDYYYTEFEDSLQPTIQGVQQSGKSSSISLSVAGGSVFGLGLLKSGSDSIKAVVAVDQAYAGYALTDEILRMATGTAPADEPFPTRLFTTANIGTIQVTTAAQSSGAWFGDSSFAASYTALWGVG</sequence>
<evidence type="ECO:0000313" key="3">
    <source>
        <dbReference type="EMBL" id="MBR7832600.1"/>
    </source>
</evidence>
<dbReference type="EMBL" id="JAGSOG010000013">
    <property type="protein sequence ID" value="MBR7832600.1"/>
    <property type="molecule type" value="Genomic_DNA"/>
</dbReference>
<dbReference type="InterPro" id="IPR028082">
    <property type="entry name" value="Peripla_BP_I"/>
</dbReference>
<feature type="signal peptide" evidence="1">
    <location>
        <begin position="1"/>
        <end position="23"/>
    </location>
</feature>
<keyword evidence="4" id="KW-1185">Reference proteome</keyword>
<dbReference type="Proteomes" id="UP000675781">
    <property type="component" value="Unassembled WGS sequence"/>
</dbReference>
<evidence type="ECO:0000313" key="4">
    <source>
        <dbReference type="Proteomes" id="UP000675781"/>
    </source>
</evidence>